<sequence length="148" mass="15989">MTALVTAGITIRATPEQVYAALVDWESQGAWIPLTTVRVTEGDGGVGSVVEAVTGVGPASFVDVMRVEALEPPYTIRVMHVGKLVRGPGVFRCVRRGDGATDLEWRERLELPGGKAGQLGWPLVRPGAEASLKWGLRRLARRLESTAW</sequence>
<dbReference type="Pfam" id="PF10604">
    <property type="entry name" value="Polyketide_cyc2"/>
    <property type="match status" value="1"/>
</dbReference>
<organism evidence="1 2">
    <name type="scientific">Longispora fulva</name>
    <dbReference type="NCBI Taxonomy" id="619741"/>
    <lineage>
        <taxon>Bacteria</taxon>
        <taxon>Bacillati</taxon>
        <taxon>Actinomycetota</taxon>
        <taxon>Actinomycetes</taxon>
        <taxon>Micromonosporales</taxon>
        <taxon>Micromonosporaceae</taxon>
        <taxon>Longispora</taxon>
    </lineage>
</organism>
<proteinExistence type="predicted"/>
<gene>
    <name evidence="1" type="ORF">IW245_007167</name>
</gene>
<name>A0A8J7GHY3_9ACTN</name>
<evidence type="ECO:0000313" key="2">
    <source>
        <dbReference type="Proteomes" id="UP000622552"/>
    </source>
</evidence>
<reference evidence="1" key="1">
    <citation type="submission" date="2020-11" db="EMBL/GenBank/DDBJ databases">
        <title>Sequencing the genomes of 1000 actinobacteria strains.</title>
        <authorList>
            <person name="Klenk H.-P."/>
        </authorList>
    </citation>
    <scope>NUCLEOTIDE SEQUENCE</scope>
    <source>
        <strain evidence="1">DSM 45356</strain>
    </source>
</reference>
<dbReference type="CDD" id="cd07812">
    <property type="entry name" value="SRPBCC"/>
    <property type="match status" value="1"/>
</dbReference>
<evidence type="ECO:0000313" key="1">
    <source>
        <dbReference type="EMBL" id="MBG6140973.1"/>
    </source>
</evidence>
<accession>A0A8J7GHY3</accession>
<dbReference type="InterPro" id="IPR019587">
    <property type="entry name" value="Polyketide_cyclase/dehydratase"/>
</dbReference>
<dbReference type="AlphaFoldDB" id="A0A8J7GHY3"/>
<dbReference type="Gene3D" id="3.30.530.20">
    <property type="match status" value="1"/>
</dbReference>
<keyword evidence="2" id="KW-1185">Reference proteome</keyword>
<dbReference type="EMBL" id="JADOUF010000001">
    <property type="protein sequence ID" value="MBG6140973.1"/>
    <property type="molecule type" value="Genomic_DNA"/>
</dbReference>
<protein>
    <submittedName>
        <fullName evidence="1">Carbon monoxide dehydrogenase subunit G</fullName>
    </submittedName>
</protein>
<dbReference type="SUPFAM" id="SSF55961">
    <property type="entry name" value="Bet v1-like"/>
    <property type="match status" value="1"/>
</dbReference>
<comment type="caution">
    <text evidence="1">The sequence shown here is derived from an EMBL/GenBank/DDBJ whole genome shotgun (WGS) entry which is preliminary data.</text>
</comment>
<dbReference type="RefSeq" id="WP_197007462.1">
    <property type="nucleotide sequence ID" value="NZ_BONS01000019.1"/>
</dbReference>
<dbReference type="Proteomes" id="UP000622552">
    <property type="component" value="Unassembled WGS sequence"/>
</dbReference>
<dbReference type="InterPro" id="IPR023393">
    <property type="entry name" value="START-like_dom_sf"/>
</dbReference>